<dbReference type="Proteomes" id="UP000199087">
    <property type="component" value="Unassembled WGS sequence"/>
</dbReference>
<keyword evidence="5" id="KW-1185">Reference proteome</keyword>
<dbReference type="Gene3D" id="2.60.120.10">
    <property type="entry name" value="Jelly Rolls"/>
    <property type="match status" value="1"/>
</dbReference>
<evidence type="ECO:0000259" key="3">
    <source>
        <dbReference type="Pfam" id="PF21621"/>
    </source>
</evidence>
<name>A0A0U1NQU9_9BACI</name>
<dbReference type="InterPro" id="IPR049071">
    <property type="entry name" value="MPI_cupin_dom"/>
</dbReference>
<dbReference type="InterPro" id="IPR014710">
    <property type="entry name" value="RmlC-like_jellyroll"/>
</dbReference>
<dbReference type="RefSeq" id="WP_176699618.1">
    <property type="nucleotide sequence ID" value="NZ_CVRB01000001.1"/>
</dbReference>
<keyword evidence="4" id="KW-0413">Isomerase</keyword>
<dbReference type="EMBL" id="CVRB01000001">
    <property type="protein sequence ID" value="CRK80421.1"/>
    <property type="molecule type" value="Genomic_DNA"/>
</dbReference>
<dbReference type="STRING" id="1499688.BN000_00304"/>
<accession>A0A0U1NQU9</accession>
<evidence type="ECO:0000256" key="1">
    <source>
        <dbReference type="ARBA" id="ARBA00029741"/>
    </source>
</evidence>
<evidence type="ECO:0000313" key="5">
    <source>
        <dbReference type="Proteomes" id="UP000199087"/>
    </source>
</evidence>
<gene>
    <name evidence="4" type="ORF">BN000_00304</name>
</gene>
<dbReference type="GO" id="GO:0016853">
    <property type="term" value="F:isomerase activity"/>
    <property type="evidence" value="ECO:0007669"/>
    <property type="project" value="UniProtKB-KW"/>
</dbReference>
<evidence type="ECO:0000256" key="2">
    <source>
        <dbReference type="ARBA" id="ARBA00030762"/>
    </source>
</evidence>
<sequence length="68" mass="7567">MYKWDVKGKAVFSFNEQYLLLSVIKGDGILVHSGEQYSLKKGTHLIIPVGLGEFEVDGDCELMVVSHP</sequence>
<protein>
    <recommendedName>
        <fullName evidence="1">Phosphohexomutase</fullName>
    </recommendedName>
    <alternativeName>
        <fullName evidence="2">Phosphomannose isomerase</fullName>
    </alternativeName>
</protein>
<dbReference type="SUPFAM" id="SSF51182">
    <property type="entry name" value="RmlC-like cupins"/>
    <property type="match status" value="1"/>
</dbReference>
<proteinExistence type="predicted"/>
<dbReference type="InterPro" id="IPR011051">
    <property type="entry name" value="RmlC_Cupin_sf"/>
</dbReference>
<organism evidence="4 5">
    <name type="scientific">Neobacillus massiliamazoniensis</name>
    <dbReference type="NCBI Taxonomy" id="1499688"/>
    <lineage>
        <taxon>Bacteria</taxon>
        <taxon>Bacillati</taxon>
        <taxon>Bacillota</taxon>
        <taxon>Bacilli</taxon>
        <taxon>Bacillales</taxon>
        <taxon>Bacillaceae</taxon>
        <taxon>Neobacillus</taxon>
    </lineage>
</organism>
<evidence type="ECO:0000313" key="4">
    <source>
        <dbReference type="EMBL" id="CRK80421.1"/>
    </source>
</evidence>
<reference evidence="5" key="1">
    <citation type="submission" date="2015-05" db="EMBL/GenBank/DDBJ databases">
        <authorList>
            <person name="Urmite Genomes"/>
        </authorList>
    </citation>
    <scope>NUCLEOTIDE SEQUENCE [LARGE SCALE GENOMIC DNA]</scope>
    <source>
        <strain evidence="5">LF1</strain>
    </source>
</reference>
<dbReference type="Pfam" id="PF21621">
    <property type="entry name" value="MPI_cupin_dom"/>
    <property type="match status" value="1"/>
</dbReference>
<dbReference type="AlphaFoldDB" id="A0A0U1NQU9"/>
<feature type="domain" description="Mannose-6-phosphate isomerase cupin" evidence="3">
    <location>
        <begin position="2"/>
        <end position="65"/>
    </location>
</feature>